<feature type="domain" description="Enoyl reductase (ER)" evidence="1">
    <location>
        <begin position="12"/>
        <end position="329"/>
    </location>
</feature>
<gene>
    <name evidence="2" type="ORF">Krac_2007</name>
</gene>
<dbReference type="Pfam" id="PF00107">
    <property type="entry name" value="ADH_zinc_N"/>
    <property type="match status" value="1"/>
</dbReference>
<dbReference type="Proteomes" id="UP000004508">
    <property type="component" value="Unassembled WGS sequence"/>
</dbReference>
<dbReference type="Gene3D" id="3.90.180.10">
    <property type="entry name" value="Medium-chain alcohol dehydrogenases, catalytic domain"/>
    <property type="match status" value="1"/>
</dbReference>
<dbReference type="EMBL" id="ADVG01000004">
    <property type="protein sequence ID" value="EFH81294.1"/>
    <property type="molecule type" value="Genomic_DNA"/>
</dbReference>
<protein>
    <submittedName>
        <fullName evidence="2">Quinone oxidoreductase, YhdH/YhfP family</fullName>
    </submittedName>
</protein>
<dbReference type="SUPFAM" id="SSF50129">
    <property type="entry name" value="GroES-like"/>
    <property type="match status" value="1"/>
</dbReference>
<comment type="caution">
    <text evidence="2">The sequence shown here is derived from an EMBL/GenBank/DDBJ whole genome shotgun (WGS) entry which is preliminary data.</text>
</comment>
<proteinExistence type="predicted"/>
<dbReference type="InterPro" id="IPR051397">
    <property type="entry name" value="Zn-ADH-like_protein"/>
</dbReference>
<dbReference type="SMART" id="SM00829">
    <property type="entry name" value="PKS_ER"/>
    <property type="match status" value="1"/>
</dbReference>
<dbReference type="InterPro" id="IPR020843">
    <property type="entry name" value="ER"/>
</dbReference>
<dbReference type="Pfam" id="PF08240">
    <property type="entry name" value="ADH_N"/>
    <property type="match status" value="1"/>
</dbReference>
<dbReference type="InterPro" id="IPR036291">
    <property type="entry name" value="NAD(P)-bd_dom_sf"/>
</dbReference>
<accession>D6U464</accession>
<evidence type="ECO:0000259" key="1">
    <source>
        <dbReference type="SMART" id="SM00829"/>
    </source>
</evidence>
<evidence type="ECO:0000313" key="2">
    <source>
        <dbReference type="EMBL" id="EFH81294.1"/>
    </source>
</evidence>
<dbReference type="eggNOG" id="COG0604">
    <property type="taxonomic scope" value="Bacteria"/>
</dbReference>
<dbReference type="Gene3D" id="3.40.50.720">
    <property type="entry name" value="NAD(P)-binding Rossmann-like Domain"/>
    <property type="match status" value="1"/>
</dbReference>
<dbReference type="InterPro" id="IPR013149">
    <property type="entry name" value="ADH-like_C"/>
</dbReference>
<name>D6U464_KTERA</name>
<dbReference type="InterPro" id="IPR013154">
    <property type="entry name" value="ADH-like_N"/>
</dbReference>
<dbReference type="GO" id="GO:0043957">
    <property type="term" value="F:acryloyl-CoA reductase (NADPH) activity"/>
    <property type="evidence" value="ECO:0007669"/>
    <property type="project" value="TreeGrafter"/>
</dbReference>
<dbReference type="InterPro" id="IPR011032">
    <property type="entry name" value="GroES-like_sf"/>
</dbReference>
<evidence type="ECO:0000313" key="3">
    <source>
        <dbReference type="Proteomes" id="UP000004508"/>
    </source>
</evidence>
<dbReference type="InParanoid" id="D6U464"/>
<reference evidence="2 3" key="1">
    <citation type="journal article" date="2011" name="Stand. Genomic Sci.">
        <title>Non-contiguous finished genome sequence and contextual data of the filamentous soil bacterium Ktedonobacter racemifer type strain (SOSP1-21).</title>
        <authorList>
            <person name="Chang Y.J."/>
            <person name="Land M."/>
            <person name="Hauser L."/>
            <person name="Chertkov O."/>
            <person name="Del Rio T.G."/>
            <person name="Nolan M."/>
            <person name="Copeland A."/>
            <person name="Tice H."/>
            <person name="Cheng J.F."/>
            <person name="Lucas S."/>
            <person name="Han C."/>
            <person name="Goodwin L."/>
            <person name="Pitluck S."/>
            <person name="Ivanova N."/>
            <person name="Ovchinikova G."/>
            <person name="Pati A."/>
            <person name="Chen A."/>
            <person name="Palaniappan K."/>
            <person name="Mavromatis K."/>
            <person name="Liolios K."/>
            <person name="Brettin T."/>
            <person name="Fiebig A."/>
            <person name="Rohde M."/>
            <person name="Abt B."/>
            <person name="Goker M."/>
            <person name="Detter J.C."/>
            <person name="Woyke T."/>
            <person name="Bristow J."/>
            <person name="Eisen J.A."/>
            <person name="Markowitz V."/>
            <person name="Hugenholtz P."/>
            <person name="Kyrpides N.C."/>
            <person name="Klenk H.P."/>
            <person name="Lapidus A."/>
        </authorList>
    </citation>
    <scope>NUCLEOTIDE SEQUENCE [LARGE SCALE GENOMIC DNA]</scope>
    <source>
        <strain evidence="3">DSM 44963</strain>
    </source>
</reference>
<dbReference type="PANTHER" id="PTHR43677">
    <property type="entry name" value="SHORT-CHAIN DEHYDROGENASE/REDUCTASE"/>
    <property type="match status" value="1"/>
</dbReference>
<sequence length="337" mass="35890">MPATFHAFIVNKTEESFSAALGELSQAELPAGEVLIKVAYSGVNYKDGLASSPEGKVVVRTYPMVPGIDLAGVIEESSDARFRAGDEVIVTSYDLGVSHYGGFSEYARVKADWVVAKPQGLTLKEAMALGTAGFTSALAVHQLEKNGLKPENGPVLVTGATGGAGSIALSILHNLGYQVAASTGKEAEHAYLRELGASEILDRAITSAESKRPLEKELWAGCVDAVGGSTLAYLLRTTKYGGSIAAFGNTGGFNFSTTVLPFILRGVKLLGIDSVTCPMELRRELWQHLADDYKPAHLLSAIGHEISFEELPAALERVLKGEARGHTIIRMEKNRTV</sequence>
<organism evidence="2 3">
    <name type="scientific">Ktedonobacter racemifer DSM 44963</name>
    <dbReference type="NCBI Taxonomy" id="485913"/>
    <lineage>
        <taxon>Bacteria</taxon>
        <taxon>Bacillati</taxon>
        <taxon>Chloroflexota</taxon>
        <taxon>Ktedonobacteria</taxon>
        <taxon>Ktedonobacterales</taxon>
        <taxon>Ktedonobacteraceae</taxon>
        <taxon>Ktedonobacter</taxon>
    </lineage>
</organism>
<dbReference type="AlphaFoldDB" id="D6U464"/>
<dbReference type="OrthoDB" id="9782155at2"/>
<dbReference type="RefSeq" id="WP_007918551.1">
    <property type="nucleotide sequence ID" value="NZ_ADVG01000004.1"/>
</dbReference>
<keyword evidence="3" id="KW-1185">Reference proteome</keyword>
<dbReference type="PANTHER" id="PTHR43677:SF1">
    <property type="entry name" value="ACRYLYL-COA REDUCTASE ACUI-RELATED"/>
    <property type="match status" value="1"/>
</dbReference>
<dbReference type="InterPro" id="IPR014188">
    <property type="entry name" value="Acrylyl-CoA_reductase_AcuI"/>
</dbReference>
<dbReference type="NCBIfam" id="TIGR02823">
    <property type="entry name" value="oxido_YhdH"/>
    <property type="match status" value="1"/>
</dbReference>
<dbReference type="SUPFAM" id="SSF51735">
    <property type="entry name" value="NAD(P)-binding Rossmann-fold domains"/>
    <property type="match status" value="1"/>
</dbReference>
<dbReference type="STRING" id="485913.Krac_2007"/>
<dbReference type="FunCoup" id="D6U464">
    <property type="interactions" value="57"/>
</dbReference>